<sequence>MSPDERDEAESRSLDARVIKGFGQEWSRFRNDRLATEEIQEMFDLYTSVFPWDQLPECAEGFDAGCGSGRWARLFAERVGQLHCIDASKAALDVSRETLSDLHNVKFRHEDLCSIGLEDASCDFGYALGVLHHISDTELATTTCAAKLKPGAPFLVYLYHDLEERGHVQQQLLKAVTPVRFVVARLPSRLRALAADLIALTIYWPLARLALLLARTG</sequence>
<feature type="non-terminal residue" evidence="2">
    <location>
        <position position="217"/>
    </location>
</feature>
<feature type="domain" description="Methyltransferase type 11" evidence="1">
    <location>
        <begin position="63"/>
        <end position="154"/>
    </location>
</feature>
<gene>
    <name evidence="2" type="ORF">METZ01_LOCUS231769</name>
</gene>
<protein>
    <recommendedName>
        <fullName evidence="1">Methyltransferase type 11 domain-containing protein</fullName>
    </recommendedName>
</protein>
<dbReference type="EMBL" id="UINC01057593">
    <property type="protein sequence ID" value="SVB78915.1"/>
    <property type="molecule type" value="Genomic_DNA"/>
</dbReference>
<proteinExistence type="predicted"/>
<dbReference type="InterPro" id="IPR029063">
    <property type="entry name" value="SAM-dependent_MTases_sf"/>
</dbReference>
<dbReference type="GO" id="GO:0008757">
    <property type="term" value="F:S-adenosylmethionine-dependent methyltransferase activity"/>
    <property type="evidence" value="ECO:0007669"/>
    <property type="project" value="InterPro"/>
</dbReference>
<dbReference type="InterPro" id="IPR013216">
    <property type="entry name" value="Methyltransf_11"/>
</dbReference>
<dbReference type="SUPFAM" id="SSF53335">
    <property type="entry name" value="S-adenosyl-L-methionine-dependent methyltransferases"/>
    <property type="match status" value="1"/>
</dbReference>
<dbReference type="CDD" id="cd02440">
    <property type="entry name" value="AdoMet_MTases"/>
    <property type="match status" value="1"/>
</dbReference>
<dbReference type="Pfam" id="PF08241">
    <property type="entry name" value="Methyltransf_11"/>
    <property type="match status" value="1"/>
</dbReference>
<organism evidence="2">
    <name type="scientific">marine metagenome</name>
    <dbReference type="NCBI Taxonomy" id="408172"/>
    <lineage>
        <taxon>unclassified sequences</taxon>
        <taxon>metagenomes</taxon>
        <taxon>ecological metagenomes</taxon>
    </lineage>
</organism>
<evidence type="ECO:0000313" key="2">
    <source>
        <dbReference type="EMBL" id="SVB78915.1"/>
    </source>
</evidence>
<name>A0A382GVM8_9ZZZZ</name>
<dbReference type="Gene3D" id="3.40.50.150">
    <property type="entry name" value="Vaccinia Virus protein VP39"/>
    <property type="match status" value="1"/>
</dbReference>
<reference evidence="2" key="1">
    <citation type="submission" date="2018-05" db="EMBL/GenBank/DDBJ databases">
        <authorList>
            <person name="Lanie J.A."/>
            <person name="Ng W.-L."/>
            <person name="Kazmierczak K.M."/>
            <person name="Andrzejewski T.M."/>
            <person name="Davidsen T.M."/>
            <person name="Wayne K.J."/>
            <person name="Tettelin H."/>
            <person name="Glass J.I."/>
            <person name="Rusch D."/>
            <person name="Podicherti R."/>
            <person name="Tsui H.-C.T."/>
            <person name="Winkler M.E."/>
        </authorList>
    </citation>
    <scope>NUCLEOTIDE SEQUENCE</scope>
</reference>
<accession>A0A382GVM8</accession>
<evidence type="ECO:0000259" key="1">
    <source>
        <dbReference type="Pfam" id="PF08241"/>
    </source>
</evidence>
<dbReference type="AlphaFoldDB" id="A0A382GVM8"/>